<dbReference type="Proteomes" id="UP000516052">
    <property type="component" value="Chromosome"/>
</dbReference>
<dbReference type="EMBL" id="CP060828">
    <property type="protein sequence ID" value="QNP68628.1"/>
    <property type="molecule type" value="Genomic_DNA"/>
</dbReference>
<protein>
    <submittedName>
        <fullName evidence="1">Uncharacterized protein</fullName>
    </submittedName>
</protein>
<keyword evidence="2" id="KW-1185">Reference proteome</keyword>
<gene>
    <name evidence="1" type="ORF">IAG44_03505</name>
</gene>
<dbReference type="AlphaFoldDB" id="A0A7H0I762"/>
<accession>A0A7H0I762</accession>
<organism evidence="1 2">
    <name type="scientific">Streptomyces roseirectus</name>
    <dbReference type="NCBI Taxonomy" id="2768066"/>
    <lineage>
        <taxon>Bacteria</taxon>
        <taxon>Bacillati</taxon>
        <taxon>Actinomycetota</taxon>
        <taxon>Actinomycetes</taxon>
        <taxon>Kitasatosporales</taxon>
        <taxon>Streptomycetaceae</taxon>
        <taxon>Streptomyces</taxon>
    </lineage>
</organism>
<evidence type="ECO:0000313" key="2">
    <source>
        <dbReference type="Proteomes" id="UP000516052"/>
    </source>
</evidence>
<sequence>MNFESPLSALFPGTSGRLVGALVGHHVMEPERPLPLVELTRRAAVTGTQAEAALFRLGLLGLLAPRRQGEDVCLVPGHVVWGALRQLADLRGRVAERVRAEVGASLQPPPLHLALSGPVAEGRATSPSDVLELVAVPPPDAPDEWTEAVRALAVRLSRDLGNVVVHRSVIGPGETVTLW</sequence>
<evidence type="ECO:0000313" key="1">
    <source>
        <dbReference type="EMBL" id="QNP68628.1"/>
    </source>
</evidence>
<dbReference type="RefSeq" id="WP_187745667.1">
    <property type="nucleotide sequence ID" value="NZ_CP060828.1"/>
</dbReference>
<dbReference type="KEGG" id="sroi:IAG44_03505"/>
<name>A0A7H0I762_9ACTN</name>
<reference evidence="1 2" key="1">
    <citation type="submission" date="2020-08" db="EMBL/GenBank/DDBJ databases">
        <title>A novel species.</title>
        <authorList>
            <person name="Gao J."/>
        </authorList>
    </citation>
    <scope>NUCLEOTIDE SEQUENCE [LARGE SCALE GENOMIC DNA]</scope>
    <source>
        <strain evidence="1 2">CRXT-G-22</strain>
    </source>
</reference>
<proteinExistence type="predicted"/>